<keyword evidence="2" id="KW-1185">Reference proteome</keyword>
<reference evidence="1 2" key="1">
    <citation type="submission" date="2017-09" db="EMBL/GenBank/DDBJ databases">
        <authorList>
            <person name="Ehlers B."/>
            <person name="Leendertz F.H."/>
        </authorList>
    </citation>
    <scope>NUCLEOTIDE SEQUENCE [LARGE SCALE GENOMIC DNA]</scope>
    <source>
        <strain evidence="1 2">CGMCC 4.6857</strain>
    </source>
</reference>
<organism evidence="1 2">
    <name type="scientific">Paractinoplanes atraurantiacus</name>
    <dbReference type="NCBI Taxonomy" id="1036182"/>
    <lineage>
        <taxon>Bacteria</taxon>
        <taxon>Bacillati</taxon>
        <taxon>Actinomycetota</taxon>
        <taxon>Actinomycetes</taxon>
        <taxon>Micromonosporales</taxon>
        <taxon>Micromonosporaceae</taxon>
        <taxon>Paractinoplanes</taxon>
    </lineage>
</organism>
<name>A0A285JG54_9ACTN</name>
<sequence>MTLDAVTIDDKTPRRAGQDHSRDIIPKIIEMFNELTEIKVVTVVGKVQVDLAESDGRTATKVTTPEPPTDALVTIFDLTDGDVTNVISPELRDDEALRAYHLQQVDRSIQVLPAHFKTLIDAAETIINHKW</sequence>
<protein>
    <submittedName>
        <fullName evidence="1">Uncharacterized protein</fullName>
    </submittedName>
</protein>
<dbReference type="Proteomes" id="UP000219612">
    <property type="component" value="Unassembled WGS sequence"/>
</dbReference>
<gene>
    <name evidence="1" type="ORF">SAMN05421748_12016</name>
</gene>
<dbReference type="EMBL" id="OBDY01000020">
    <property type="protein sequence ID" value="SNY59053.1"/>
    <property type="molecule type" value="Genomic_DNA"/>
</dbReference>
<dbReference type="AlphaFoldDB" id="A0A285JG54"/>
<accession>A0A285JG54</accession>
<evidence type="ECO:0000313" key="2">
    <source>
        <dbReference type="Proteomes" id="UP000219612"/>
    </source>
</evidence>
<proteinExistence type="predicted"/>
<evidence type="ECO:0000313" key="1">
    <source>
        <dbReference type="EMBL" id="SNY59053.1"/>
    </source>
</evidence>